<keyword evidence="5" id="KW-1185">Reference proteome</keyword>
<evidence type="ECO:0000256" key="2">
    <source>
        <dbReference type="ARBA" id="ARBA00023002"/>
    </source>
</evidence>
<feature type="domain" description="Flavodoxin-like fold" evidence="3">
    <location>
        <begin position="1"/>
        <end position="164"/>
    </location>
</feature>
<dbReference type="Pfam" id="PF02525">
    <property type="entry name" value="Flavodoxin_2"/>
    <property type="match status" value="1"/>
</dbReference>
<proteinExistence type="inferred from homology"/>
<dbReference type="PANTHER" id="PTHR10204:SF34">
    <property type="entry name" value="NAD(P)H DEHYDROGENASE [QUINONE] 1 ISOFORM 1"/>
    <property type="match status" value="1"/>
</dbReference>
<dbReference type="InterPro" id="IPR051545">
    <property type="entry name" value="NAD(P)H_dehydrogenase_qn"/>
</dbReference>
<evidence type="ECO:0000259" key="3">
    <source>
        <dbReference type="Pfam" id="PF02525"/>
    </source>
</evidence>
<dbReference type="Gene3D" id="3.40.50.360">
    <property type="match status" value="1"/>
</dbReference>
<sequence>MDISLILAHPDQNSFNHAIAHTALDVLIDAGHTVRFHDLYKEQFDPILYTEEIPRDTALDPIIACHCNEIANADGIIIVHPNWWGQPPAILKGWVDRVIRPGIAYRFLEGDNGEGIPVGLLKARAAIVFNTANTPEERENAVFGDPLEQIWKDCIFDLCGVLQFHRRMFRIMVTSDEIRRASWLTEVKEMIVQAFPKE</sequence>
<evidence type="ECO:0000313" key="5">
    <source>
        <dbReference type="Proteomes" id="UP000680656"/>
    </source>
</evidence>
<dbReference type="AlphaFoldDB" id="A0A8E7AXA4"/>
<name>A0A8E7AXA4_9EURY</name>
<keyword evidence="2" id="KW-0560">Oxidoreductase</keyword>
<dbReference type="GO" id="GO:0003955">
    <property type="term" value="F:NAD(P)H dehydrogenase (quinone) activity"/>
    <property type="evidence" value="ECO:0007669"/>
    <property type="project" value="TreeGrafter"/>
</dbReference>
<dbReference type="KEGG" id="mrtj:KHC33_11520"/>
<dbReference type="GeneID" id="65097822"/>
<reference evidence="4 5" key="1">
    <citation type="submission" date="2021-05" db="EMBL/GenBank/DDBJ databases">
        <title>A novel Methanospirillum isolate from a pyrite-forming mixed culture.</title>
        <authorList>
            <person name="Bunk B."/>
            <person name="Sproer C."/>
            <person name="Spring S."/>
            <person name="Pester M."/>
        </authorList>
    </citation>
    <scope>NUCLEOTIDE SEQUENCE [LARGE SCALE GENOMIC DNA]</scope>
    <source>
        <strain evidence="4 5">J.3.6.1-F.2.7.3</strain>
    </source>
</reference>
<dbReference type="PANTHER" id="PTHR10204">
    <property type="entry name" value="NAD P H OXIDOREDUCTASE-RELATED"/>
    <property type="match status" value="1"/>
</dbReference>
<dbReference type="InterPro" id="IPR029039">
    <property type="entry name" value="Flavoprotein-like_sf"/>
</dbReference>
<gene>
    <name evidence="4" type="ORF">KHC33_11520</name>
</gene>
<dbReference type="GO" id="GO:0005829">
    <property type="term" value="C:cytosol"/>
    <property type="evidence" value="ECO:0007669"/>
    <property type="project" value="TreeGrafter"/>
</dbReference>
<evidence type="ECO:0000313" key="4">
    <source>
        <dbReference type="EMBL" id="QVV87964.1"/>
    </source>
</evidence>
<dbReference type="RefSeq" id="WP_214418781.1">
    <property type="nucleotide sequence ID" value="NZ_CP075546.1"/>
</dbReference>
<dbReference type="EMBL" id="CP075546">
    <property type="protein sequence ID" value="QVV87964.1"/>
    <property type="molecule type" value="Genomic_DNA"/>
</dbReference>
<accession>A0A8E7AXA4</accession>
<protein>
    <submittedName>
        <fullName evidence="4">NAD(P)H-dependent oxidoreductase</fullName>
    </submittedName>
</protein>
<evidence type="ECO:0000256" key="1">
    <source>
        <dbReference type="ARBA" id="ARBA00006252"/>
    </source>
</evidence>
<dbReference type="Proteomes" id="UP000680656">
    <property type="component" value="Chromosome"/>
</dbReference>
<comment type="similarity">
    <text evidence="1">Belongs to the NAD(P)H dehydrogenase (quinone) family.</text>
</comment>
<dbReference type="SUPFAM" id="SSF52218">
    <property type="entry name" value="Flavoproteins"/>
    <property type="match status" value="1"/>
</dbReference>
<dbReference type="InterPro" id="IPR003680">
    <property type="entry name" value="Flavodoxin_fold"/>
</dbReference>
<organism evidence="4 5">
    <name type="scientific">Methanospirillum purgamenti</name>
    <dbReference type="NCBI Taxonomy" id="2834276"/>
    <lineage>
        <taxon>Archaea</taxon>
        <taxon>Methanobacteriati</taxon>
        <taxon>Methanobacteriota</taxon>
        <taxon>Stenosarchaea group</taxon>
        <taxon>Methanomicrobia</taxon>
        <taxon>Methanomicrobiales</taxon>
        <taxon>Methanospirillaceae</taxon>
        <taxon>Methanospirillum</taxon>
    </lineage>
</organism>